<evidence type="ECO:0000313" key="2">
    <source>
        <dbReference type="Proteomes" id="UP000887013"/>
    </source>
</evidence>
<dbReference type="EMBL" id="BMAW01127590">
    <property type="protein sequence ID" value="GFU21803.1"/>
    <property type="molecule type" value="Genomic_DNA"/>
</dbReference>
<organism evidence="1 2">
    <name type="scientific">Nephila pilipes</name>
    <name type="common">Giant wood spider</name>
    <name type="synonym">Nephila maculata</name>
    <dbReference type="NCBI Taxonomy" id="299642"/>
    <lineage>
        <taxon>Eukaryota</taxon>
        <taxon>Metazoa</taxon>
        <taxon>Ecdysozoa</taxon>
        <taxon>Arthropoda</taxon>
        <taxon>Chelicerata</taxon>
        <taxon>Arachnida</taxon>
        <taxon>Araneae</taxon>
        <taxon>Araneomorphae</taxon>
        <taxon>Entelegynae</taxon>
        <taxon>Araneoidea</taxon>
        <taxon>Nephilidae</taxon>
        <taxon>Nephila</taxon>
    </lineage>
</organism>
<comment type="caution">
    <text evidence="1">The sequence shown here is derived from an EMBL/GenBank/DDBJ whole genome shotgun (WGS) entry which is preliminary data.</text>
</comment>
<proteinExistence type="predicted"/>
<evidence type="ECO:0000313" key="1">
    <source>
        <dbReference type="EMBL" id="GFU21803.1"/>
    </source>
</evidence>
<gene>
    <name evidence="1" type="ORF">NPIL_222061</name>
</gene>
<keyword evidence="2" id="KW-1185">Reference proteome</keyword>
<sequence>MFVAEYQVRFKDLKRLSMKIISASFQNSDDISDGLHADQGISLAESPSSGSERFKIVNGTEGKRVTPQTFTDGIGNPNRVFPFCWKRFETSLRMV</sequence>
<reference evidence="1" key="1">
    <citation type="submission" date="2020-08" db="EMBL/GenBank/DDBJ databases">
        <title>Multicomponent nature underlies the extraordinary mechanical properties of spider dragline silk.</title>
        <authorList>
            <person name="Kono N."/>
            <person name="Nakamura H."/>
            <person name="Mori M."/>
            <person name="Yoshida Y."/>
            <person name="Ohtoshi R."/>
            <person name="Malay A.D."/>
            <person name="Moran D.A.P."/>
            <person name="Tomita M."/>
            <person name="Numata K."/>
            <person name="Arakawa K."/>
        </authorList>
    </citation>
    <scope>NUCLEOTIDE SEQUENCE</scope>
</reference>
<dbReference type="Proteomes" id="UP000887013">
    <property type="component" value="Unassembled WGS sequence"/>
</dbReference>
<dbReference type="AlphaFoldDB" id="A0A8X6UHV1"/>
<accession>A0A8X6UHV1</accession>
<protein>
    <submittedName>
        <fullName evidence="1">Uncharacterized protein</fullName>
    </submittedName>
</protein>
<name>A0A8X6UHV1_NEPPI</name>